<dbReference type="PROSITE" id="PS00061">
    <property type="entry name" value="ADH_SHORT"/>
    <property type="match status" value="1"/>
</dbReference>
<dbReference type="RefSeq" id="XP_040780618.1">
    <property type="nucleotide sequence ID" value="XM_040916376.1"/>
</dbReference>
<comment type="caution">
    <text evidence="5">The sequence shown here is derived from an EMBL/GenBank/DDBJ whole genome shotgun (WGS) entry which is preliminary data.</text>
</comment>
<dbReference type="Proteomes" id="UP000803844">
    <property type="component" value="Unassembled WGS sequence"/>
</dbReference>
<keyword evidence="2" id="KW-0521">NADP</keyword>
<dbReference type="PANTHER" id="PTHR24321:SF8">
    <property type="entry name" value="ESTRADIOL 17-BETA-DEHYDROGENASE 8-RELATED"/>
    <property type="match status" value="1"/>
</dbReference>
<reference evidence="5" key="1">
    <citation type="journal article" date="2020" name="Phytopathology">
        <title>Genome sequence of the chestnut blight fungus Cryphonectria parasitica EP155: A fundamental resource for an archetypical invasive plant pathogen.</title>
        <authorList>
            <person name="Crouch J.A."/>
            <person name="Dawe A."/>
            <person name="Aerts A."/>
            <person name="Barry K."/>
            <person name="Churchill A.C.L."/>
            <person name="Grimwood J."/>
            <person name="Hillman B."/>
            <person name="Milgroom M.G."/>
            <person name="Pangilinan J."/>
            <person name="Smith M."/>
            <person name="Salamov A."/>
            <person name="Schmutz J."/>
            <person name="Yadav J."/>
            <person name="Grigoriev I.V."/>
            <person name="Nuss D."/>
        </authorList>
    </citation>
    <scope>NUCLEOTIDE SEQUENCE</scope>
    <source>
        <strain evidence="5">EP155</strain>
    </source>
</reference>
<evidence type="ECO:0000256" key="3">
    <source>
        <dbReference type="ARBA" id="ARBA00023002"/>
    </source>
</evidence>
<dbReference type="FunFam" id="3.40.50.720:FF:000084">
    <property type="entry name" value="Short-chain dehydrogenase reductase"/>
    <property type="match status" value="1"/>
</dbReference>
<sequence length="279" mass="29715">MTDTNGTNGSSAVGLRPEQVTLESSFRGKVYAITGGSSGMGFSVALALASFGAYVSFCGRNKERLAKNEAEVASLSHYGRDGVLSYSLDLVDEDAVDAWIQATVDKFGKLDGAVNAAALEAPEAVPITEMKTSTWHTVINANLTGVFNCMRSELKRMERGAVIVNVASILSKVGLEANAPYTASKHGVLGLTRAVAKEYGPKGIRINATSPGHTWTAMLENATNRLKASGREMVDVTAHTIQKRVSHAHEQAQPVLFMLSDWSSFISGENLSVDGGWTC</sequence>
<name>A0A9P4Y9Y6_CRYP1</name>
<keyword evidence="4" id="KW-1133">Transmembrane helix</keyword>
<keyword evidence="4" id="KW-0472">Membrane</keyword>
<evidence type="ECO:0000256" key="1">
    <source>
        <dbReference type="ARBA" id="ARBA00006484"/>
    </source>
</evidence>
<proteinExistence type="inferred from homology"/>
<evidence type="ECO:0000256" key="2">
    <source>
        <dbReference type="ARBA" id="ARBA00022857"/>
    </source>
</evidence>
<evidence type="ECO:0000313" key="6">
    <source>
        <dbReference type="Proteomes" id="UP000803844"/>
    </source>
</evidence>
<dbReference type="GO" id="GO:0016491">
    <property type="term" value="F:oxidoreductase activity"/>
    <property type="evidence" value="ECO:0007669"/>
    <property type="project" value="UniProtKB-KW"/>
</dbReference>
<dbReference type="GeneID" id="63833505"/>
<organism evidence="5 6">
    <name type="scientific">Cryphonectria parasitica (strain ATCC 38755 / EP155)</name>
    <dbReference type="NCBI Taxonomy" id="660469"/>
    <lineage>
        <taxon>Eukaryota</taxon>
        <taxon>Fungi</taxon>
        <taxon>Dikarya</taxon>
        <taxon>Ascomycota</taxon>
        <taxon>Pezizomycotina</taxon>
        <taxon>Sordariomycetes</taxon>
        <taxon>Sordariomycetidae</taxon>
        <taxon>Diaporthales</taxon>
        <taxon>Cryphonectriaceae</taxon>
        <taxon>Cryphonectria-Endothia species complex</taxon>
        <taxon>Cryphonectria</taxon>
    </lineage>
</organism>
<dbReference type="OrthoDB" id="1669814at2759"/>
<evidence type="ECO:0000256" key="4">
    <source>
        <dbReference type="SAM" id="Phobius"/>
    </source>
</evidence>
<evidence type="ECO:0000313" key="5">
    <source>
        <dbReference type="EMBL" id="KAF3769657.1"/>
    </source>
</evidence>
<dbReference type="PRINTS" id="PR00080">
    <property type="entry name" value="SDRFAMILY"/>
</dbReference>
<dbReference type="PRINTS" id="PR00081">
    <property type="entry name" value="GDHRDH"/>
</dbReference>
<comment type="similarity">
    <text evidence="1">Belongs to the short-chain dehydrogenases/reductases (SDR) family.</text>
</comment>
<protein>
    <submittedName>
        <fullName evidence="5">NAD(P)-binding protein</fullName>
    </submittedName>
</protein>
<dbReference type="SUPFAM" id="SSF51735">
    <property type="entry name" value="NAD(P)-binding Rossmann-fold domains"/>
    <property type="match status" value="1"/>
</dbReference>
<keyword evidence="3" id="KW-0560">Oxidoreductase</keyword>
<dbReference type="Pfam" id="PF13561">
    <property type="entry name" value="adh_short_C2"/>
    <property type="match status" value="1"/>
</dbReference>
<dbReference type="InterPro" id="IPR036291">
    <property type="entry name" value="NAD(P)-bd_dom_sf"/>
</dbReference>
<keyword evidence="6" id="KW-1185">Reference proteome</keyword>
<accession>A0A9P4Y9Y6</accession>
<dbReference type="InterPro" id="IPR002347">
    <property type="entry name" value="SDR_fam"/>
</dbReference>
<dbReference type="Gene3D" id="3.40.50.720">
    <property type="entry name" value="NAD(P)-binding Rossmann-like Domain"/>
    <property type="match status" value="1"/>
</dbReference>
<dbReference type="PANTHER" id="PTHR24321">
    <property type="entry name" value="DEHYDROGENASES, SHORT CHAIN"/>
    <property type="match status" value="1"/>
</dbReference>
<feature type="transmembrane region" description="Helical" evidence="4">
    <location>
        <begin position="30"/>
        <end position="57"/>
    </location>
</feature>
<dbReference type="AlphaFoldDB" id="A0A9P4Y9Y6"/>
<dbReference type="InterPro" id="IPR020904">
    <property type="entry name" value="Sc_DH/Rdtase_CS"/>
</dbReference>
<keyword evidence="4" id="KW-0812">Transmembrane</keyword>
<dbReference type="EMBL" id="MU032344">
    <property type="protein sequence ID" value="KAF3769657.1"/>
    <property type="molecule type" value="Genomic_DNA"/>
</dbReference>
<gene>
    <name evidence="5" type="ORF">M406DRAFT_245964</name>
</gene>